<evidence type="ECO:0000256" key="4">
    <source>
        <dbReference type="ARBA" id="ARBA00022694"/>
    </source>
</evidence>
<dbReference type="GO" id="GO:0160148">
    <property type="term" value="F:tRNA pseudouridine(55) synthase activity"/>
    <property type="evidence" value="ECO:0007669"/>
    <property type="project" value="UniProtKB-EC"/>
</dbReference>
<reference evidence="8 9" key="1">
    <citation type="journal article" date="2011" name="Proc. Natl. Acad. Sci. U.S.A.">
        <title>Evolutionary erosion of yeast sex chromosomes by mating-type switching accidents.</title>
        <authorList>
            <person name="Gordon J.L."/>
            <person name="Armisen D."/>
            <person name="Proux-Wera E."/>
            <person name="Oheigeartaigh S.S."/>
            <person name="Byrne K.P."/>
            <person name="Wolfe K.H."/>
        </authorList>
    </citation>
    <scope>NUCLEOTIDE SEQUENCE [LARGE SCALE GENOMIC DNA]</scope>
    <source>
        <strain evidence="9">ATCC 34711 / CBS 6284 / DSM 70876 / NBRC 10599 / NRRL Y-10934 / UCD 77-7</strain>
    </source>
</reference>
<dbReference type="Proteomes" id="UP000002866">
    <property type="component" value="Chromosome 1"/>
</dbReference>
<dbReference type="eggNOG" id="KOG2529">
    <property type="taxonomic scope" value="Eukaryota"/>
</dbReference>
<keyword evidence="9" id="KW-1185">Reference proteome</keyword>
<dbReference type="PANTHER" id="PTHR13767:SF2">
    <property type="entry name" value="PSEUDOURIDYLATE SYNTHASE TRUB1"/>
    <property type="match status" value="1"/>
</dbReference>
<dbReference type="GO" id="GO:1990481">
    <property type="term" value="P:mRNA pseudouridine synthesis"/>
    <property type="evidence" value="ECO:0007669"/>
    <property type="project" value="EnsemblFungi"/>
</dbReference>
<dbReference type="AlphaFoldDB" id="I2GWS5"/>
<dbReference type="EC" id="5.4.99.25" evidence="3"/>
<feature type="compositionally biased region" description="Polar residues" evidence="6">
    <location>
        <begin position="369"/>
        <end position="385"/>
    </location>
</feature>
<dbReference type="InterPro" id="IPR014780">
    <property type="entry name" value="tRNA_psdUridine_synth_TruB"/>
</dbReference>
<evidence type="ECO:0000256" key="5">
    <source>
        <dbReference type="ARBA" id="ARBA00023235"/>
    </source>
</evidence>
<dbReference type="STRING" id="1071380.I2GWS5"/>
<dbReference type="GO" id="GO:0005739">
    <property type="term" value="C:mitochondrion"/>
    <property type="evidence" value="ECO:0007669"/>
    <property type="project" value="EnsemblFungi"/>
</dbReference>
<evidence type="ECO:0000256" key="2">
    <source>
        <dbReference type="ARBA" id="ARBA00008999"/>
    </source>
</evidence>
<dbReference type="HAMAP" id="MF_01080">
    <property type="entry name" value="TruB_bact"/>
    <property type="match status" value="1"/>
</dbReference>
<evidence type="ECO:0000313" key="9">
    <source>
        <dbReference type="Proteomes" id="UP000002866"/>
    </source>
</evidence>
<dbReference type="InterPro" id="IPR002501">
    <property type="entry name" value="PsdUridine_synth_N"/>
</dbReference>
<proteinExistence type="inferred from homology"/>
<dbReference type="Pfam" id="PF01509">
    <property type="entry name" value="TruB_N"/>
    <property type="match status" value="1"/>
</dbReference>
<dbReference type="OrthoDB" id="9995526at2759"/>
<dbReference type="InterPro" id="IPR020103">
    <property type="entry name" value="PsdUridine_synth_cat_dom_sf"/>
</dbReference>
<dbReference type="HOGENOM" id="CLU_032087_4_2_1"/>
<keyword evidence="5" id="KW-0413">Isomerase</keyword>
<evidence type="ECO:0000313" key="8">
    <source>
        <dbReference type="EMBL" id="CCH58577.1"/>
    </source>
</evidence>
<protein>
    <recommendedName>
        <fullName evidence="3">tRNA pseudouridine(55) synthase</fullName>
        <ecNumber evidence="3">5.4.99.25</ecNumber>
    </recommendedName>
</protein>
<dbReference type="EMBL" id="HE806316">
    <property type="protein sequence ID" value="CCH58577.1"/>
    <property type="molecule type" value="Genomic_DNA"/>
</dbReference>
<dbReference type="SUPFAM" id="SSF55120">
    <property type="entry name" value="Pseudouridine synthase"/>
    <property type="match status" value="1"/>
</dbReference>
<feature type="domain" description="Pseudouridine synthase II N-terminal" evidence="7">
    <location>
        <begin position="64"/>
        <end position="193"/>
    </location>
</feature>
<dbReference type="OMA" id="FAINKPC"/>
<dbReference type="RefSeq" id="XP_004178096.1">
    <property type="nucleotide sequence ID" value="XM_004178048.1"/>
</dbReference>
<dbReference type="GO" id="GO:0005634">
    <property type="term" value="C:nucleus"/>
    <property type="evidence" value="ECO:0007669"/>
    <property type="project" value="EnsemblFungi"/>
</dbReference>
<evidence type="ECO:0000256" key="6">
    <source>
        <dbReference type="SAM" id="MobiDB-lite"/>
    </source>
</evidence>
<dbReference type="GO" id="GO:0006400">
    <property type="term" value="P:tRNA modification"/>
    <property type="evidence" value="ECO:0007669"/>
    <property type="project" value="EnsemblFungi"/>
</dbReference>
<gene>
    <name evidence="8" type="primary">TBLA0A07880</name>
    <name evidence="8" type="ORF">TBLA_0A07880</name>
</gene>
<dbReference type="InParanoid" id="I2GWS5"/>
<feature type="region of interest" description="Disordered" evidence="6">
    <location>
        <begin position="367"/>
        <end position="412"/>
    </location>
</feature>
<dbReference type="PANTHER" id="PTHR13767">
    <property type="entry name" value="TRNA-PSEUDOURIDINE SYNTHASE"/>
    <property type="match status" value="1"/>
</dbReference>
<accession>I2GWS5</accession>
<keyword evidence="4" id="KW-0819">tRNA processing</keyword>
<sequence length="412" mass="46150">MNGIFAIEKPSGITSNQFLQKLQNVLAHSQVFSKSIQAATSERAAEYERQTGKKPSKRKLRKVMKVKMGHGGTLDPLASGVLVIGIGSGTKKLSNYLNGCVKEYESKALFGIGTTSGDVEGDILSECSTKQLNWDDLNTAKEKFLGKLKQTPPIYAALKMNGKPLHEYARAGIPLPRKIEPRQVEIHELEIFKDSLTKDHGFKFLRPKDEETVETIKKLEMNANMLEDKLYYSTEYCAKNGIENEEVEYSPIPLTEEEKSLLNEQGENYQAPLLHMRAKVSSGTYIRSLISDIGKSQGSAAYMVQLIRTSQSEWSLTRQNVFKMEDFTERDEEVWRPVLEKVLAAGGDNTNIDESLKASQETFDKIKKTSQNIETMDQDKSQNGTDIDPSHTKEGQTESNPANKRTAEEANL</sequence>
<evidence type="ECO:0000256" key="1">
    <source>
        <dbReference type="ARBA" id="ARBA00001166"/>
    </source>
</evidence>
<comment type="catalytic activity">
    <reaction evidence="1">
        <text>a uridine in mRNA = a pseudouridine in mRNA</text>
        <dbReference type="Rhea" id="RHEA:56644"/>
        <dbReference type="Rhea" id="RHEA-COMP:14658"/>
        <dbReference type="Rhea" id="RHEA-COMP:14659"/>
        <dbReference type="ChEBI" id="CHEBI:65314"/>
        <dbReference type="ChEBI" id="CHEBI:65315"/>
    </reaction>
</comment>
<organism evidence="8 9">
    <name type="scientific">Henningerozyma blattae (strain ATCC 34711 / CBS 6284 / DSM 70876 / NBRC 10599 / NRRL Y-10934 / UCD 77-7)</name>
    <name type="common">Yeast</name>
    <name type="synonym">Tetrapisispora blattae</name>
    <dbReference type="NCBI Taxonomy" id="1071380"/>
    <lineage>
        <taxon>Eukaryota</taxon>
        <taxon>Fungi</taxon>
        <taxon>Dikarya</taxon>
        <taxon>Ascomycota</taxon>
        <taxon>Saccharomycotina</taxon>
        <taxon>Saccharomycetes</taxon>
        <taxon>Saccharomycetales</taxon>
        <taxon>Saccharomycetaceae</taxon>
        <taxon>Henningerozyma</taxon>
    </lineage>
</organism>
<name>I2GWS5_HENB6</name>
<dbReference type="GeneID" id="14493377"/>
<evidence type="ECO:0000256" key="3">
    <source>
        <dbReference type="ARBA" id="ARBA00012787"/>
    </source>
</evidence>
<comment type="similarity">
    <text evidence="2">Belongs to the pseudouridine synthase TruB family.</text>
</comment>
<dbReference type="KEGG" id="tbl:TBLA_0A07880"/>
<evidence type="ECO:0000259" key="7">
    <source>
        <dbReference type="Pfam" id="PF01509"/>
    </source>
</evidence>
<dbReference type="GO" id="GO:0003723">
    <property type="term" value="F:RNA binding"/>
    <property type="evidence" value="ECO:0007669"/>
    <property type="project" value="InterPro"/>
</dbReference>
<dbReference type="Gene3D" id="3.30.2350.10">
    <property type="entry name" value="Pseudouridine synthase"/>
    <property type="match status" value="1"/>
</dbReference>
<dbReference type="FunCoup" id="I2GWS5">
    <property type="interactions" value="346"/>
</dbReference>